<evidence type="ECO:0000259" key="8">
    <source>
        <dbReference type="Pfam" id="PF11600"/>
    </source>
</evidence>
<organism evidence="10 11">
    <name type="scientific">Leucosporidium creatinivorum</name>
    <dbReference type="NCBI Taxonomy" id="106004"/>
    <lineage>
        <taxon>Eukaryota</taxon>
        <taxon>Fungi</taxon>
        <taxon>Dikarya</taxon>
        <taxon>Basidiomycota</taxon>
        <taxon>Pucciniomycotina</taxon>
        <taxon>Microbotryomycetes</taxon>
        <taxon>Leucosporidiales</taxon>
        <taxon>Leucosporidium</taxon>
    </lineage>
</organism>
<dbReference type="InterPro" id="IPR021644">
    <property type="entry name" value="CAF-1_p150_acidic"/>
</dbReference>
<dbReference type="GO" id="GO:0006281">
    <property type="term" value="P:DNA repair"/>
    <property type="evidence" value="ECO:0007669"/>
    <property type="project" value="UniProtKB-KW"/>
</dbReference>
<keyword evidence="11" id="KW-1185">Reference proteome</keyword>
<keyword evidence="3" id="KW-0227">DNA damage</keyword>
<feature type="region of interest" description="Disordered" evidence="7">
    <location>
        <begin position="767"/>
        <end position="797"/>
    </location>
</feature>
<protein>
    <recommendedName>
        <fullName evidence="12">Chromatin assembly factor 1 subunit A-domain-containing protein</fullName>
    </recommendedName>
</protein>
<evidence type="ECO:0000256" key="3">
    <source>
        <dbReference type="ARBA" id="ARBA00022763"/>
    </source>
</evidence>
<dbReference type="GO" id="GO:0006334">
    <property type="term" value="P:nucleosome assembly"/>
    <property type="evidence" value="ECO:0007669"/>
    <property type="project" value="TreeGrafter"/>
</dbReference>
<feature type="compositionally biased region" description="Low complexity" evidence="7">
    <location>
        <begin position="84"/>
        <end position="100"/>
    </location>
</feature>
<dbReference type="PANTHER" id="PTHR15272:SF0">
    <property type="entry name" value="CHROMATIN ASSEMBLY FACTOR 1 SUBUNIT A"/>
    <property type="match status" value="1"/>
</dbReference>
<keyword evidence="4" id="KW-0143">Chaperone</keyword>
<dbReference type="Proteomes" id="UP000193467">
    <property type="component" value="Unassembled WGS sequence"/>
</dbReference>
<dbReference type="OrthoDB" id="440676at2759"/>
<dbReference type="GO" id="GO:0006260">
    <property type="term" value="P:DNA replication"/>
    <property type="evidence" value="ECO:0007669"/>
    <property type="project" value="UniProtKB-KW"/>
</dbReference>
<feature type="compositionally biased region" description="Low complexity" evidence="7">
    <location>
        <begin position="9"/>
        <end position="32"/>
    </location>
</feature>
<evidence type="ECO:0000256" key="5">
    <source>
        <dbReference type="ARBA" id="ARBA00023204"/>
    </source>
</evidence>
<evidence type="ECO:0000256" key="1">
    <source>
        <dbReference type="ARBA" id="ARBA00004123"/>
    </source>
</evidence>
<keyword evidence="2" id="KW-0235">DNA replication</keyword>
<evidence type="ECO:0000256" key="4">
    <source>
        <dbReference type="ARBA" id="ARBA00023186"/>
    </source>
</evidence>
<comment type="caution">
    <text evidence="10">The sequence shown here is derived from an EMBL/GenBank/DDBJ whole genome shotgun (WGS) entry which is preliminary data.</text>
</comment>
<evidence type="ECO:0008006" key="12">
    <source>
        <dbReference type="Google" id="ProtNLM"/>
    </source>
</evidence>
<evidence type="ECO:0000256" key="7">
    <source>
        <dbReference type="SAM" id="MobiDB-lite"/>
    </source>
</evidence>
<feature type="compositionally biased region" description="Low complexity" evidence="7">
    <location>
        <begin position="772"/>
        <end position="783"/>
    </location>
</feature>
<proteinExistence type="predicted"/>
<feature type="compositionally biased region" description="Basic and acidic residues" evidence="7">
    <location>
        <begin position="344"/>
        <end position="356"/>
    </location>
</feature>
<sequence>MASPQASTSALPFSSPHSNSSTPASSTLNSALKQDPVQLDSDMEILEERNGSPAATKRKAQDPAEASDVEVKKKPKVAVSTPQSKSASKSSTNDSANKKATPSTSKDEAALVELKNGKLVTKQKPLKLKEAGSAVRARLAFTDYVAERFQDEEAKLDEWPKEHHSIVAALIHESSQTLTGLVTSTKNGVVEYIQGAQGVVEDSQEEDEEKTRLSIAARVPTAPIKALIESIASRNNYGLEVSDLPDGLPEGVSEVPAGLQLPSWEVHDEENLPAEFESKLTKRKADRVQIKSLATELFLALPSDEQNDLLHSKKSSKSKASGTPVASTSKKADTGSSAAKPKAVKKEKIKKEKTAEELAEEEEKAKAKREKEKEKEIKRIAKEQADMEKEAKKAAKAKEQAEKQAKQAEKQAKQEKAQAANNKQQSMFSAFLVKGGSNLKKSASPVPEASSSGKISDFNRFFHPFTVRSGVVQAPINAFPKAGKTFSVTPNSDETLTAKDALHAFLSKIPKHHIIPHNPHPVPPVSVRQTVVAINESLVTGMDPRSYYDVLKDRKKVPIKLLKFCDDVRPGYVGTWTKTSRIIGPRTPLQQDDALLNYAVDSEEEWEEEGEDPDAEDVGSGGEGSDDDDGDDSEALSDDWMCDDDEIEFEPGHDGEDEMMLPPPGDDDLIIVGDSAARRKVEEREKKRKAAREGAKKKQAVGPLIALVKGPVWEEKIGQTPYVGFSSMKIEMLNGAPVGLDPLTYVSKSFVQSASAIVKGKGVDKDVKPLVSTSGDPSSPSGSTTGGKDKAASKPVKPIPSHLMPQFIRLVETSDKTTKPLLVAELVDGLKEVAGDTKVTKVMIEGAIKNLPVNKVKAKEEAPNGAKWTIPQAVKDLYDSAPAPMVVD</sequence>
<feature type="domain" description="Chromatin assembly factor 1 p150 subunit acidic region" evidence="8">
    <location>
        <begin position="337"/>
        <end position="470"/>
    </location>
</feature>
<feature type="compositionally biased region" description="Basic and acidic residues" evidence="7">
    <location>
        <begin position="363"/>
        <end position="416"/>
    </location>
</feature>
<dbReference type="EMBL" id="MCGR01000076">
    <property type="protein sequence ID" value="ORY59442.1"/>
    <property type="molecule type" value="Genomic_DNA"/>
</dbReference>
<evidence type="ECO:0000256" key="2">
    <source>
        <dbReference type="ARBA" id="ARBA00022705"/>
    </source>
</evidence>
<feature type="compositionally biased region" description="Polar residues" evidence="7">
    <location>
        <begin position="320"/>
        <end position="337"/>
    </location>
</feature>
<accession>A0A1Y2DJM6</accession>
<comment type="subcellular location">
    <subcellularLocation>
        <location evidence="1">Nucleus</location>
    </subcellularLocation>
</comment>
<dbReference type="InterPro" id="IPR022043">
    <property type="entry name" value="CAF1A_DD"/>
</dbReference>
<dbReference type="InParanoid" id="A0A1Y2DJM6"/>
<name>A0A1Y2DJM6_9BASI</name>
<gene>
    <name evidence="10" type="ORF">BCR35DRAFT_309318</name>
</gene>
<feature type="region of interest" description="Disordered" evidence="7">
    <location>
        <begin position="301"/>
        <end position="423"/>
    </location>
</feature>
<feature type="compositionally biased region" description="Acidic residues" evidence="7">
    <location>
        <begin position="602"/>
        <end position="617"/>
    </location>
</feature>
<evidence type="ECO:0000313" key="10">
    <source>
        <dbReference type="EMBL" id="ORY59442.1"/>
    </source>
</evidence>
<dbReference type="Pfam" id="PF12253">
    <property type="entry name" value="CAF1A_dimeriz"/>
    <property type="match status" value="1"/>
</dbReference>
<evidence type="ECO:0000256" key="6">
    <source>
        <dbReference type="ARBA" id="ARBA00023242"/>
    </source>
</evidence>
<evidence type="ECO:0000259" key="9">
    <source>
        <dbReference type="Pfam" id="PF12253"/>
    </source>
</evidence>
<dbReference type="PANTHER" id="PTHR15272">
    <property type="entry name" value="CHROMATIN ASSEMBLY FACTOR 1 SUBUNIT A CAF-1 SUBUNIT A"/>
    <property type="match status" value="1"/>
</dbReference>
<dbReference type="GO" id="GO:0033186">
    <property type="term" value="C:CAF-1 complex"/>
    <property type="evidence" value="ECO:0007669"/>
    <property type="project" value="TreeGrafter"/>
</dbReference>
<dbReference type="GO" id="GO:0005634">
    <property type="term" value="C:nucleus"/>
    <property type="evidence" value="ECO:0007669"/>
    <property type="project" value="UniProtKB-SubCell"/>
</dbReference>
<evidence type="ECO:0000313" key="11">
    <source>
        <dbReference type="Proteomes" id="UP000193467"/>
    </source>
</evidence>
<feature type="compositionally biased region" description="Acidic residues" evidence="7">
    <location>
        <begin position="624"/>
        <end position="659"/>
    </location>
</feature>
<dbReference type="FunCoup" id="A0A1Y2DJM6">
    <property type="interactions" value="56"/>
</dbReference>
<feature type="region of interest" description="Disordered" evidence="7">
    <location>
        <begin position="1"/>
        <end position="110"/>
    </location>
</feature>
<feature type="region of interest" description="Disordered" evidence="7">
    <location>
        <begin position="602"/>
        <end position="659"/>
    </location>
</feature>
<reference evidence="10 11" key="1">
    <citation type="submission" date="2016-07" db="EMBL/GenBank/DDBJ databases">
        <title>Pervasive Adenine N6-methylation of Active Genes in Fungi.</title>
        <authorList>
            <consortium name="DOE Joint Genome Institute"/>
            <person name="Mondo S.J."/>
            <person name="Dannebaum R.O."/>
            <person name="Kuo R.C."/>
            <person name="Labutti K."/>
            <person name="Haridas S."/>
            <person name="Kuo A."/>
            <person name="Salamov A."/>
            <person name="Ahrendt S.R."/>
            <person name="Lipzen A."/>
            <person name="Sullivan W."/>
            <person name="Andreopoulos W.B."/>
            <person name="Clum A."/>
            <person name="Lindquist E."/>
            <person name="Daum C."/>
            <person name="Ramamoorthy G.K."/>
            <person name="Gryganskyi A."/>
            <person name="Culley D."/>
            <person name="Magnuson J.K."/>
            <person name="James T.Y."/>
            <person name="O'Malley M.A."/>
            <person name="Stajich J.E."/>
            <person name="Spatafora J.W."/>
            <person name="Visel A."/>
            <person name="Grigoriev I.V."/>
        </authorList>
    </citation>
    <scope>NUCLEOTIDE SEQUENCE [LARGE SCALE GENOMIC DNA]</scope>
    <source>
        <strain evidence="10 11">62-1032</strain>
    </source>
</reference>
<keyword evidence="6" id="KW-0539">Nucleus</keyword>
<dbReference type="STRING" id="106004.A0A1Y2DJM6"/>
<dbReference type="AlphaFoldDB" id="A0A1Y2DJM6"/>
<keyword evidence="5" id="KW-0234">DNA repair</keyword>
<dbReference type="Pfam" id="PF11600">
    <property type="entry name" value="CAF1A_acidic"/>
    <property type="match status" value="1"/>
</dbReference>
<feature type="domain" description="Chromatin assembly factor 1 subunit A dimerization" evidence="9">
    <location>
        <begin position="560"/>
        <end position="633"/>
    </location>
</feature>